<dbReference type="PROSITE" id="PS51257">
    <property type="entry name" value="PROKAR_LIPOPROTEIN"/>
    <property type="match status" value="1"/>
</dbReference>
<evidence type="ECO:0000313" key="2">
    <source>
        <dbReference type="Proteomes" id="UP000189161"/>
    </source>
</evidence>
<dbReference type="RefSeq" id="WP_077478709.1">
    <property type="nucleotide sequence ID" value="NZ_MLHL01000069.1"/>
</dbReference>
<proteinExistence type="predicted"/>
<evidence type="ECO:0000313" key="1">
    <source>
        <dbReference type="EMBL" id="OOF46632.1"/>
    </source>
</evidence>
<name>A0A1V3IXD0_9PAST</name>
<organism evidence="1 2">
    <name type="scientific">Rodentibacter trehalosifermentans</name>
    <dbReference type="NCBI Taxonomy" id="1908263"/>
    <lineage>
        <taxon>Bacteria</taxon>
        <taxon>Pseudomonadati</taxon>
        <taxon>Pseudomonadota</taxon>
        <taxon>Gammaproteobacteria</taxon>
        <taxon>Pasteurellales</taxon>
        <taxon>Pasteurellaceae</taxon>
        <taxon>Rodentibacter</taxon>
    </lineage>
</organism>
<reference evidence="1 2" key="1">
    <citation type="submission" date="2016-10" db="EMBL/GenBank/DDBJ databases">
        <title>Rodentibacter gen. nov. and new species.</title>
        <authorList>
            <person name="Christensen H."/>
        </authorList>
    </citation>
    <scope>NUCLEOTIDE SEQUENCE [LARGE SCALE GENOMIC DNA]</scope>
    <source>
        <strain evidence="1 2">H1987082031</strain>
    </source>
</reference>
<protein>
    <recommendedName>
        <fullName evidence="3">Lipoprotein</fullName>
    </recommendedName>
</protein>
<evidence type="ECO:0008006" key="3">
    <source>
        <dbReference type="Google" id="ProtNLM"/>
    </source>
</evidence>
<dbReference type="EMBL" id="MLHL01000069">
    <property type="protein sequence ID" value="OOF46632.1"/>
    <property type="molecule type" value="Genomic_DNA"/>
</dbReference>
<gene>
    <name evidence="1" type="ORF">BKK52_11155</name>
</gene>
<comment type="caution">
    <text evidence="1">The sequence shown here is derived from an EMBL/GenBank/DDBJ whole genome shotgun (WGS) entry which is preliminary data.</text>
</comment>
<keyword evidence="2" id="KW-1185">Reference proteome</keyword>
<dbReference type="AlphaFoldDB" id="A0A1V3IXD0"/>
<sequence>MKGKILILTSIPLLSGCLTSALLLSYGYSSEVPRDFLKDDKEDFIDLKKRGNRGKSSRKSIFT</sequence>
<accession>A0A1V3IXD0</accession>
<dbReference type="Proteomes" id="UP000189161">
    <property type="component" value="Unassembled WGS sequence"/>
</dbReference>